<organism evidence="3 4">
    <name type="scientific">Aneurinibacillus danicus</name>
    <dbReference type="NCBI Taxonomy" id="267746"/>
    <lineage>
        <taxon>Bacteria</taxon>
        <taxon>Bacillati</taxon>
        <taxon>Bacillota</taxon>
        <taxon>Bacilli</taxon>
        <taxon>Bacillales</taxon>
        <taxon>Paenibacillaceae</taxon>
        <taxon>Aneurinibacillus group</taxon>
        <taxon>Aneurinibacillus</taxon>
    </lineage>
</organism>
<dbReference type="OrthoDB" id="45555at2"/>
<dbReference type="Gene3D" id="3.30.70.1890">
    <property type="match status" value="1"/>
</dbReference>
<protein>
    <submittedName>
        <fullName evidence="3">CRISPR-associated endoribonuclease Cas6</fullName>
    </submittedName>
</protein>
<evidence type="ECO:0000256" key="1">
    <source>
        <dbReference type="ARBA" id="ARBA00023118"/>
    </source>
</evidence>
<accession>A0A511VA80</accession>
<dbReference type="InterPro" id="IPR010156">
    <property type="entry name" value="CRISPR-assoc_prot_Cas6"/>
</dbReference>
<dbReference type="GO" id="GO:0016788">
    <property type="term" value="F:hydrolase activity, acting on ester bonds"/>
    <property type="evidence" value="ECO:0007669"/>
    <property type="project" value="InterPro"/>
</dbReference>
<dbReference type="AlphaFoldDB" id="A0A511VA80"/>
<dbReference type="Pfam" id="PF01881">
    <property type="entry name" value="Cas_Cas6_C"/>
    <property type="match status" value="1"/>
</dbReference>
<dbReference type="CDD" id="cd21140">
    <property type="entry name" value="Cas6_I-like"/>
    <property type="match status" value="1"/>
</dbReference>
<dbReference type="InterPro" id="IPR049435">
    <property type="entry name" value="Cas_Cas6_C"/>
</dbReference>
<evidence type="ECO:0000313" key="3">
    <source>
        <dbReference type="EMBL" id="GEN35835.1"/>
    </source>
</evidence>
<reference evidence="3 4" key="1">
    <citation type="submission" date="2019-07" db="EMBL/GenBank/DDBJ databases">
        <title>Whole genome shotgun sequence of Aneurinibacillus danicus NBRC 102444.</title>
        <authorList>
            <person name="Hosoyama A."/>
            <person name="Uohara A."/>
            <person name="Ohji S."/>
            <person name="Ichikawa N."/>
        </authorList>
    </citation>
    <scope>NUCLEOTIDE SEQUENCE [LARGE SCALE GENOMIC DNA]</scope>
    <source>
        <strain evidence="3 4">NBRC 102444</strain>
    </source>
</reference>
<keyword evidence="4" id="KW-1185">Reference proteome</keyword>
<comment type="caution">
    <text evidence="3">The sequence shown here is derived from an EMBL/GenBank/DDBJ whole genome shotgun (WGS) entry which is preliminary data.</text>
</comment>
<dbReference type="EMBL" id="BJXX01000153">
    <property type="protein sequence ID" value="GEN35835.1"/>
    <property type="molecule type" value="Genomic_DNA"/>
</dbReference>
<sequence>MRIAFSFKTEVIPISYRMMIVSLIKECLRQSNEDYYRRLYESERQTAKPFTFAPYLKNFRFIEDEIHLDELVLTFSSPDFEFMFHFYNGLQKVPRFQYKQYELIRGRVWMLPEKTIHSRSIIVKTQSPLLIEDEKQKSIAPDHPEFAKHFAYMADVILREYRGRGLQESLSVTPLTMRKKVIKESNHVFTETHGLNRYLYFTAYQGQLQLEGNPEDLHLLYQLGCGKRRSQGMGFIDIVRG</sequence>
<dbReference type="GO" id="GO:0051607">
    <property type="term" value="P:defense response to virus"/>
    <property type="evidence" value="ECO:0007669"/>
    <property type="project" value="UniProtKB-KW"/>
</dbReference>
<dbReference type="InterPro" id="IPR045747">
    <property type="entry name" value="CRISPR-assoc_prot_Cas6_N_sf"/>
</dbReference>
<dbReference type="PANTHER" id="PTHR36984">
    <property type="entry name" value="CRISPR-ASSOCIATED ENDORIBONUCLEASE CAS6 1"/>
    <property type="match status" value="1"/>
</dbReference>
<gene>
    <name evidence="3" type="ORF">ADA01nite_32950</name>
</gene>
<dbReference type="NCBIfam" id="TIGR01877">
    <property type="entry name" value="cas_cas6"/>
    <property type="match status" value="1"/>
</dbReference>
<dbReference type="PANTHER" id="PTHR36984:SF3">
    <property type="entry name" value="CRISPR-ASSOCIATED ENDORIBONUCLEASE CAS6"/>
    <property type="match status" value="1"/>
</dbReference>
<evidence type="ECO:0000259" key="2">
    <source>
        <dbReference type="Pfam" id="PF01881"/>
    </source>
</evidence>
<evidence type="ECO:0000313" key="4">
    <source>
        <dbReference type="Proteomes" id="UP000321157"/>
    </source>
</evidence>
<proteinExistence type="predicted"/>
<feature type="domain" description="CRISPR associated protein Cas6 C-terminal" evidence="2">
    <location>
        <begin position="112"/>
        <end position="238"/>
    </location>
</feature>
<keyword evidence="1" id="KW-0051">Antiviral defense</keyword>
<dbReference type="RefSeq" id="WP_146811345.1">
    <property type="nucleotide sequence ID" value="NZ_BJXX01000153.1"/>
</dbReference>
<dbReference type="Gene3D" id="3.30.70.1900">
    <property type="match status" value="1"/>
</dbReference>
<dbReference type="Proteomes" id="UP000321157">
    <property type="component" value="Unassembled WGS sequence"/>
</dbReference>
<name>A0A511VA80_9BACL</name>